<name>A0A8H7DI94_9AGAR</name>
<dbReference type="OrthoDB" id="3052040at2759"/>
<reference evidence="2" key="1">
    <citation type="submission" date="2020-05" db="EMBL/GenBank/DDBJ databases">
        <title>Mycena genomes resolve the evolution of fungal bioluminescence.</title>
        <authorList>
            <person name="Tsai I.J."/>
        </authorList>
    </citation>
    <scope>NUCLEOTIDE SEQUENCE</scope>
    <source>
        <strain evidence="2">160909Yilan</strain>
    </source>
</reference>
<gene>
    <name evidence="2" type="ORF">MSAN_00417800</name>
</gene>
<dbReference type="EMBL" id="JACAZH010000002">
    <property type="protein sequence ID" value="KAF7375310.1"/>
    <property type="molecule type" value="Genomic_DNA"/>
</dbReference>
<proteinExistence type="predicted"/>
<protein>
    <submittedName>
        <fullName evidence="2">Uncharacterized protein</fullName>
    </submittedName>
</protein>
<feature type="region of interest" description="Disordered" evidence="1">
    <location>
        <begin position="565"/>
        <end position="629"/>
    </location>
</feature>
<evidence type="ECO:0000256" key="1">
    <source>
        <dbReference type="SAM" id="MobiDB-lite"/>
    </source>
</evidence>
<feature type="compositionally biased region" description="Low complexity" evidence="1">
    <location>
        <begin position="620"/>
        <end position="629"/>
    </location>
</feature>
<dbReference type="Proteomes" id="UP000623467">
    <property type="component" value="Unassembled WGS sequence"/>
</dbReference>
<sequence>MTSVNVPDSTIHTPPCSSTPSSSTPLANVHRARQLTRSHLGEFESTASSPLFSPTQYATRISPTSGPAVSAPRSANTSIPVSSVHASSMLYPFFKSFASASGPSTSSSISLPLLSKPPPEFSCSGGATLLNPHLSIQKGKFSKRSKDQKETSAAIGLNSPNVLETLSRIATESVASIPHGRVYPLPAVQDVLTKVGAVEDLVKMGRSYLHYGVVVVLHTILPKRILSRGSLTVIRGELLAKASTRELVARFCVPGNFKALPTDTLFYAMIGALASRSVEELKAFVLELFSSVFTRLVEETINFPSIRGKWSGDSSMDRTRTILVSIRAREESSSLKCRRSFDKENVLAVPTSPPREVKRESFHNGHSLPASVPCVRSEPGTAEALEAVVYGTNPMEDFGLSQVETAGNPRANQEVIDAVKLAIISETLSPTFRPAFPQLLPQSWDLILGKIEDRDPLETVGDAAMYVVVTELLVTQLRGEEKGGAIYNAIHAQLLSNATFLHFLLASSHFHGSDQHKFPGNAFELFAAALAAEYLASLKSWIKVAFQPLIDAAIRGWKAYTSTQAQASKAQASGSRTSRKRKIPEAMTADSVVQERQEKRIKGTGAGGKQAKRRTKEMRTQGQGQTPAQAAFSNKALSNVAGVEQGVLSSNMGNRQPAPSGDFTFTVSVSASLARVSGCHPK</sequence>
<evidence type="ECO:0000313" key="2">
    <source>
        <dbReference type="EMBL" id="KAF7375310.1"/>
    </source>
</evidence>
<evidence type="ECO:0000313" key="3">
    <source>
        <dbReference type="Proteomes" id="UP000623467"/>
    </source>
</evidence>
<dbReference type="AlphaFoldDB" id="A0A8H7DI94"/>
<feature type="region of interest" description="Disordered" evidence="1">
    <location>
        <begin position="54"/>
        <end position="76"/>
    </location>
</feature>
<comment type="caution">
    <text evidence="2">The sequence shown here is derived from an EMBL/GenBank/DDBJ whole genome shotgun (WGS) entry which is preliminary data.</text>
</comment>
<keyword evidence="3" id="KW-1185">Reference proteome</keyword>
<feature type="compositionally biased region" description="Low complexity" evidence="1">
    <location>
        <begin position="9"/>
        <end position="25"/>
    </location>
</feature>
<accession>A0A8H7DI94</accession>
<feature type="region of interest" description="Disordered" evidence="1">
    <location>
        <begin position="1"/>
        <end position="26"/>
    </location>
</feature>
<organism evidence="2 3">
    <name type="scientific">Mycena sanguinolenta</name>
    <dbReference type="NCBI Taxonomy" id="230812"/>
    <lineage>
        <taxon>Eukaryota</taxon>
        <taxon>Fungi</taxon>
        <taxon>Dikarya</taxon>
        <taxon>Basidiomycota</taxon>
        <taxon>Agaricomycotina</taxon>
        <taxon>Agaricomycetes</taxon>
        <taxon>Agaricomycetidae</taxon>
        <taxon>Agaricales</taxon>
        <taxon>Marasmiineae</taxon>
        <taxon>Mycenaceae</taxon>
        <taxon>Mycena</taxon>
    </lineage>
</organism>